<accession>A0A0A9X0S9</accession>
<evidence type="ECO:0000313" key="2">
    <source>
        <dbReference type="EMBL" id="JAG12388.1"/>
    </source>
</evidence>
<dbReference type="Pfam" id="PF07727">
    <property type="entry name" value="RVT_2"/>
    <property type="match status" value="1"/>
</dbReference>
<name>A0A0A9X0S9_LYGHE</name>
<organism evidence="2">
    <name type="scientific">Lygus hesperus</name>
    <name type="common">Western plant bug</name>
    <dbReference type="NCBI Taxonomy" id="30085"/>
    <lineage>
        <taxon>Eukaryota</taxon>
        <taxon>Metazoa</taxon>
        <taxon>Ecdysozoa</taxon>
        <taxon>Arthropoda</taxon>
        <taxon>Hexapoda</taxon>
        <taxon>Insecta</taxon>
        <taxon>Pterygota</taxon>
        <taxon>Neoptera</taxon>
        <taxon>Paraneoptera</taxon>
        <taxon>Hemiptera</taxon>
        <taxon>Heteroptera</taxon>
        <taxon>Panheteroptera</taxon>
        <taxon>Cimicomorpha</taxon>
        <taxon>Miridae</taxon>
        <taxon>Mirini</taxon>
        <taxon>Lygus</taxon>
    </lineage>
</organism>
<dbReference type="AlphaFoldDB" id="A0A0A9X0S9"/>
<evidence type="ECO:0000259" key="1">
    <source>
        <dbReference type="Pfam" id="PF07727"/>
    </source>
</evidence>
<sequence length="103" mass="11768">YDYSKLKHLGFTASPADPCVYLSYRGGDKILLAIYVDDIILASNNLAKLNVVKKILMSIFEMRDLGDLQHCLGIEFSRKEGKIYASQSKYIDEVLEFKFLVRV</sequence>
<reference evidence="2" key="2">
    <citation type="submission" date="2014-07" db="EMBL/GenBank/DDBJ databases">
        <authorList>
            <person name="Hull J."/>
        </authorList>
    </citation>
    <scope>NUCLEOTIDE SEQUENCE</scope>
</reference>
<feature type="non-terminal residue" evidence="2">
    <location>
        <position position="1"/>
    </location>
</feature>
<proteinExistence type="predicted"/>
<reference evidence="2" key="1">
    <citation type="journal article" date="2014" name="PLoS ONE">
        <title>Transcriptome-Based Identification of ABC Transporters in the Western Tarnished Plant Bug Lygus hesperus.</title>
        <authorList>
            <person name="Hull J.J."/>
            <person name="Chaney K."/>
            <person name="Geib S.M."/>
            <person name="Fabrick J.A."/>
            <person name="Brent C.S."/>
            <person name="Walsh D."/>
            <person name="Lavine L.C."/>
        </authorList>
    </citation>
    <scope>NUCLEOTIDE SEQUENCE</scope>
</reference>
<feature type="domain" description="Reverse transcriptase Ty1/copia-type" evidence="1">
    <location>
        <begin position="6"/>
        <end position="96"/>
    </location>
</feature>
<gene>
    <name evidence="2" type="primary">GIP_111</name>
    <name evidence="2" type="ORF">CM83_65986</name>
</gene>
<dbReference type="InterPro" id="IPR013103">
    <property type="entry name" value="RVT_2"/>
</dbReference>
<protein>
    <submittedName>
        <fullName evidence="2">Copia protein</fullName>
    </submittedName>
</protein>
<dbReference type="EMBL" id="GBHO01031216">
    <property type="protein sequence ID" value="JAG12388.1"/>
    <property type="molecule type" value="Transcribed_RNA"/>
</dbReference>